<dbReference type="EMBL" id="MU129003">
    <property type="protein sequence ID" value="KAF9511259.1"/>
    <property type="molecule type" value="Genomic_DNA"/>
</dbReference>
<evidence type="ECO:0000313" key="1">
    <source>
        <dbReference type="EMBL" id="KAF9511259.1"/>
    </source>
</evidence>
<reference evidence="1" key="1">
    <citation type="journal article" date="2020" name="Nat. Commun.">
        <title>Large-scale genome sequencing of mycorrhizal fungi provides insights into the early evolution of symbiotic traits.</title>
        <authorList>
            <person name="Miyauchi S."/>
            <person name="Kiss E."/>
            <person name="Kuo A."/>
            <person name="Drula E."/>
            <person name="Kohler A."/>
            <person name="Sanchez-Garcia M."/>
            <person name="Morin E."/>
            <person name="Andreopoulos B."/>
            <person name="Barry K.W."/>
            <person name="Bonito G."/>
            <person name="Buee M."/>
            <person name="Carver A."/>
            <person name="Chen C."/>
            <person name="Cichocki N."/>
            <person name="Clum A."/>
            <person name="Culley D."/>
            <person name="Crous P.W."/>
            <person name="Fauchery L."/>
            <person name="Girlanda M."/>
            <person name="Hayes R.D."/>
            <person name="Keri Z."/>
            <person name="LaButti K."/>
            <person name="Lipzen A."/>
            <person name="Lombard V."/>
            <person name="Magnuson J."/>
            <person name="Maillard F."/>
            <person name="Murat C."/>
            <person name="Nolan M."/>
            <person name="Ohm R.A."/>
            <person name="Pangilinan J."/>
            <person name="Pereira M.F."/>
            <person name="Perotto S."/>
            <person name="Peter M."/>
            <person name="Pfister S."/>
            <person name="Riley R."/>
            <person name="Sitrit Y."/>
            <person name="Stielow J.B."/>
            <person name="Szollosi G."/>
            <person name="Zifcakova L."/>
            <person name="Stursova M."/>
            <person name="Spatafora J.W."/>
            <person name="Tedersoo L."/>
            <person name="Vaario L.M."/>
            <person name="Yamada A."/>
            <person name="Yan M."/>
            <person name="Wang P."/>
            <person name="Xu J."/>
            <person name="Bruns T."/>
            <person name="Baldrian P."/>
            <person name="Vilgalys R."/>
            <person name="Dunand C."/>
            <person name="Henrissat B."/>
            <person name="Grigoriev I.V."/>
            <person name="Hibbett D."/>
            <person name="Nagy L.G."/>
            <person name="Martin F.M."/>
        </authorList>
    </citation>
    <scope>NUCLEOTIDE SEQUENCE</scope>
    <source>
        <strain evidence="1">UP504</strain>
    </source>
</reference>
<comment type="caution">
    <text evidence="1">The sequence shown here is derived from an EMBL/GenBank/DDBJ whole genome shotgun (WGS) entry which is preliminary data.</text>
</comment>
<dbReference type="Proteomes" id="UP000886523">
    <property type="component" value="Unassembled WGS sequence"/>
</dbReference>
<proteinExistence type="predicted"/>
<dbReference type="AlphaFoldDB" id="A0A9P6AT47"/>
<gene>
    <name evidence="1" type="ORF">BS47DRAFT_1346978</name>
</gene>
<protein>
    <submittedName>
        <fullName evidence="1">Uncharacterized protein</fullName>
    </submittedName>
</protein>
<evidence type="ECO:0000313" key="2">
    <source>
        <dbReference type="Proteomes" id="UP000886523"/>
    </source>
</evidence>
<organism evidence="1 2">
    <name type="scientific">Hydnum rufescens UP504</name>
    <dbReference type="NCBI Taxonomy" id="1448309"/>
    <lineage>
        <taxon>Eukaryota</taxon>
        <taxon>Fungi</taxon>
        <taxon>Dikarya</taxon>
        <taxon>Basidiomycota</taxon>
        <taxon>Agaricomycotina</taxon>
        <taxon>Agaricomycetes</taxon>
        <taxon>Cantharellales</taxon>
        <taxon>Hydnaceae</taxon>
        <taxon>Hydnum</taxon>
    </lineage>
</organism>
<sequence>MDGLDSVGLTHPCLGLPTRERAYSAVRCDDKQCSIIYTIPNTVSSSPGRNHEKLASEVNLGAGNLLPAHNPSFILTHPPSRIPIAPPRVPGSPTTGYCRDSSPKGGDSGLCFPGSCRWIISYVWITPSTGMSSSFMAPKQAIRRRVLRHLKDAYAMILQ</sequence>
<name>A0A9P6AT47_9AGAM</name>
<keyword evidence="2" id="KW-1185">Reference proteome</keyword>
<accession>A0A9P6AT47</accession>